<keyword evidence="8" id="KW-1185">Reference proteome</keyword>
<dbReference type="InterPro" id="IPR001563">
    <property type="entry name" value="Peptidase_S10"/>
</dbReference>
<dbReference type="GO" id="GO:0004185">
    <property type="term" value="F:serine-type carboxypeptidase activity"/>
    <property type="evidence" value="ECO:0007669"/>
    <property type="project" value="InterPro"/>
</dbReference>
<evidence type="ECO:0000256" key="3">
    <source>
        <dbReference type="ARBA" id="ARBA00022670"/>
    </source>
</evidence>
<sequence>MGIIKSVKLGFDSVMFQLLFLALYLPTTTLAVKPKEYGKAIFLTPFIERNKIDIALNQSRVLPLKGSDVVSHAGFLTVNKAYNSCLFMWFFESETTPEYAPVVLWLQGGPGSSALQTIFQENGRYYLKPSKGVGLRKHYLSQSMNTIYIDSPVGTGFSFTDRAEGYSRDENQAAADLYKALVQIFQLFEKYRRNEFFIVGQEYGGKLAISLAELITEKNQNNVKKINLKGLAIGNGLFDPISMVDSYANLLYTIGLIDLEWKKQFETKQAELKRLIGQNQFSNAVDTYIDMLIGNENSMFKNVTGYKNSLNYLQDTENSLYGTLEYNLKEKPFLRNATHVGYVPFNDGVVARDYLKDSIMQSVKPNLEKLLPKYRVLVYSGQLNIMVPYVAISKFLNSLKWSGSWSFKLAPRKLWIVDGAIAGYCKHTKTLSEVMIKDAGQLVSFDQPKLTKEMIVKFTTNTFTECS</sequence>
<protein>
    <recommendedName>
        <fullName evidence="9">Carboxypeptidase</fullName>
    </recommendedName>
</protein>
<evidence type="ECO:0000313" key="7">
    <source>
        <dbReference type="EnsemblMetazoa" id="XP_014245096.1"/>
    </source>
</evidence>
<keyword evidence="3" id="KW-0645">Protease</keyword>
<evidence type="ECO:0000256" key="2">
    <source>
        <dbReference type="ARBA" id="ARBA00022645"/>
    </source>
</evidence>
<dbReference type="AlphaFoldDB" id="A0A8I6RGV1"/>
<dbReference type="KEGG" id="clec:106664157"/>
<accession>A0A8I6RGV1</accession>
<evidence type="ECO:0000256" key="5">
    <source>
        <dbReference type="ARBA" id="ARBA00022801"/>
    </source>
</evidence>
<dbReference type="OMA" id="WDVCSNV"/>
<gene>
    <name evidence="7" type="primary">106664157</name>
</gene>
<comment type="similarity">
    <text evidence="1">Belongs to the peptidase S10 family.</text>
</comment>
<evidence type="ECO:0000256" key="4">
    <source>
        <dbReference type="ARBA" id="ARBA00022729"/>
    </source>
</evidence>
<evidence type="ECO:0000256" key="1">
    <source>
        <dbReference type="ARBA" id="ARBA00009431"/>
    </source>
</evidence>
<dbReference type="EnsemblMetazoa" id="XM_014389610.2">
    <property type="protein sequence ID" value="XP_014245096.1"/>
    <property type="gene ID" value="LOC106664157"/>
</dbReference>
<dbReference type="PANTHER" id="PTHR11802">
    <property type="entry name" value="SERINE PROTEASE FAMILY S10 SERINE CARBOXYPEPTIDASE"/>
    <property type="match status" value="1"/>
</dbReference>
<dbReference type="Proteomes" id="UP000494040">
    <property type="component" value="Unassembled WGS sequence"/>
</dbReference>
<dbReference type="SUPFAM" id="SSF53474">
    <property type="entry name" value="alpha/beta-Hydrolases"/>
    <property type="match status" value="1"/>
</dbReference>
<evidence type="ECO:0000313" key="8">
    <source>
        <dbReference type="Proteomes" id="UP000494040"/>
    </source>
</evidence>
<dbReference type="PRINTS" id="PR00724">
    <property type="entry name" value="CRBOXYPTASEC"/>
</dbReference>
<keyword evidence="4" id="KW-0732">Signal</keyword>
<reference evidence="7" key="1">
    <citation type="submission" date="2022-01" db="UniProtKB">
        <authorList>
            <consortium name="EnsemblMetazoa"/>
        </authorList>
    </citation>
    <scope>IDENTIFICATION</scope>
</reference>
<evidence type="ECO:0008006" key="9">
    <source>
        <dbReference type="Google" id="ProtNLM"/>
    </source>
</evidence>
<keyword evidence="2" id="KW-0121">Carboxypeptidase</keyword>
<dbReference type="GO" id="GO:0006508">
    <property type="term" value="P:proteolysis"/>
    <property type="evidence" value="ECO:0007669"/>
    <property type="project" value="UniProtKB-KW"/>
</dbReference>
<evidence type="ECO:0000256" key="6">
    <source>
        <dbReference type="ARBA" id="ARBA00023180"/>
    </source>
</evidence>
<name>A0A8I6RGV1_CIMLE</name>
<organism evidence="7 8">
    <name type="scientific">Cimex lectularius</name>
    <name type="common">Bed bug</name>
    <name type="synonym">Acanthia lectularia</name>
    <dbReference type="NCBI Taxonomy" id="79782"/>
    <lineage>
        <taxon>Eukaryota</taxon>
        <taxon>Metazoa</taxon>
        <taxon>Ecdysozoa</taxon>
        <taxon>Arthropoda</taxon>
        <taxon>Hexapoda</taxon>
        <taxon>Insecta</taxon>
        <taxon>Pterygota</taxon>
        <taxon>Neoptera</taxon>
        <taxon>Paraneoptera</taxon>
        <taxon>Hemiptera</taxon>
        <taxon>Heteroptera</taxon>
        <taxon>Panheteroptera</taxon>
        <taxon>Cimicomorpha</taxon>
        <taxon>Cimicidae</taxon>
        <taxon>Cimex</taxon>
    </lineage>
</organism>
<dbReference type="InterPro" id="IPR029058">
    <property type="entry name" value="AB_hydrolase_fold"/>
</dbReference>
<proteinExistence type="inferred from homology"/>
<keyword evidence="6" id="KW-0325">Glycoprotein</keyword>
<dbReference type="PANTHER" id="PTHR11802:SF472">
    <property type="entry name" value="SERINE CARBOXYPEPTIDASE CPVL-RELATED"/>
    <property type="match status" value="1"/>
</dbReference>
<dbReference type="Pfam" id="PF00450">
    <property type="entry name" value="Peptidase_S10"/>
    <property type="match status" value="1"/>
</dbReference>
<keyword evidence="5" id="KW-0378">Hydrolase</keyword>
<dbReference type="Gene3D" id="3.40.50.1820">
    <property type="entry name" value="alpha/beta hydrolase"/>
    <property type="match status" value="1"/>
</dbReference>
<dbReference type="OrthoDB" id="443318at2759"/>